<feature type="compositionally biased region" description="Polar residues" evidence="9">
    <location>
        <begin position="399"/>
        <end position="410"/>
    </location>
</feature>
<feature type="compositionally biased region" description="Polar residues" evidence="9">
    <location>
        <begin position="905"/>
        <end position="915"/>
    </location>
</feature>
<dbReference type="Proteomes" id="UP000235388">
    <property type="component" value="Unassembled WGS sequence"/>
</dbReference>
<dbReference type="PANTHER" id="PTHR16062:SF19">
    <property type="entry name" value="PROTEIN POLYBROMO-1"/>
    <property type="match status" value="1"/>
</dbReference>
<dbReference type="PRINTS" id="PR00503">
    <property type="entry name" value="BROMODOMAIN"/>
</dbReference>
<dbReference type="EMBL" id="PGCJ01000920">
    <property type="protein sequence ID" value="PLW14484.1"/>
    <property type="molecule type" value="Genomic_DNA"/>
</dbReference>
<feature type="compositionally biased region" description="Low complexity" evidence="9">
    <location>
        <begin position="12"/>
        <end position="30"/>
    </location>
</feature>
<feature type="compositionally biased region" description="Polar residues" evidence="9">
    <location>
        <begin position="455"/>
        <end position="473"/>
    </location>
</feature>
<sequence>MNTNPTRIRIISSSQQQNTSNLQNNTSNNTLKRKQQQPVVSAADIPPQPTSKKITLRLRPPPSQPQQQLSTTDSSSSSSPLPPPSTAAPTPDQINQIRSYGLQLWYRIVNSTDADGRLRSVAFMDLPSAVDYPDYYQFIKHPIALNLIKSKLDSPRDPYLSMDKLLSDLKLVFQNAKKYNVEYSGIYKDAHALLKIVRKDPFSNTKGDDQQDQSEATGPRQKKLKLKLRPSQAAAYQISPSTTHPNGIDHPPSTVVIPPTPIDAVSQNGTTPSTQVVEAPPTTATIATRVQTSSQSTHQSPSRTKTSINGQPPTISPQEVERIQAEVKAQTEARSRAQEEARQKELITQDKSRKQEEARQLQLQQQLEARQLELLQQAEAQQAQLRTQAVPLTRIESHPQATRAHSQIESTLPAPLPVQLRPRSPARIQVQSQLQSPSQVNTPTIGQSLVPDRPSPNTRLAQERASQLQGPRSTTPPPFHARLSPSPSRPKVNLNKLRLWFKTILENLEGLTDRTGRLLIEEFRTLPDKTRWKRYYSIIPEPIAFENIAARNSKQGYKDFESFQDDVLRIFKNAQHFNEDGSMVWNDSRALEAEFTTLIHKPPLELAHLVLPYINRANYNGGQPVTPPGSINGKRKSPGKESPSRRIGPSSTLAAPVATAGLRRSSRSPSRPPSALGSPVTRSSRAVSPLPRRAPSPLGSYKNHATGNSTFAPPTRPPSRLANDISPALISIANGQRINESFGAKQVPGPKIRSMSVIPIKTSDGYPPMINRFRITSRPKTMETLKIKNKRVFQHAFKVPRVTETIVIESELNRAWPMTRQLRSSIGLMKVKVEQIRVRGVPERLPAPPASSSSSSAPPHAPPNGSSSQLPPDREPGTVLTEIKLVDGLNLVELSVTGKPDANKNDLSSSTTSIASNGPSHNNPSSSLNTAGLVRESYRLFIYK</sequence>
<gene>
    <name evidence="11" type="ORF">PCANC_15134</name>
</gene>
<evidence type="ECO:0000313" key="11">
    <source>
        <dbReference type="EMBL" id="PLW14484.1"/>
    </source>
</evidence>
<dbReference type="GO" id="GO:0006368">
    <property type="term" value="P:transcription elongation by RNA polymerase II"/>
    <property type="evidence" value="ECO:0007669"/>
    <property type="project" value="TreeGrafter"/>
</dbReference>
<feature type="compositionally biased region" description="Low complexity" evidence="9">
    <location>
        <begin position="660"/>
        <end position="679"/>
    </location>
</feature>
<evidence type="ECO:0000256" key="7">
    <source>
        <dbReference type="ARBA" id="ARBA00023242"/>
    </source>
</evidence>
<protein>
    <recommendedName>
        <fullName evidence="10">Bromo domain-containing protein</fullName>
    </recommendedName>
</protein>
<dbReference type="OrthoDB" id="6017at2759"/>
<evidence type="ECO:0000256" key="8">
    <source>
        <dbReference type="PROSITE-ProRule" id="PRU00035"/>
    </source>
</evidence>
<evidence type="ECO:0000259" key="10">
    <source>
        <dbReference type="PROSITE" id="PS50014"/>
    </source>
</evidence>
<feature type="region of interest" description="Disordered" evidence="9">
    <location>
        <begin position="898"/>
        <end position="929"/>
    </location>
</feature>
<feature type="domain" description="Bromo" evidence="10">
    <location>
        <begin position="515"/>
        <end position="585"/>
    </location>
</feature>
<evidence type="ECO:0000256" key="6">
    <source>
        <dbReference type="ARBA" id="ARBA00023163"/>
    </source>
</evidence>
<feature type="region of interest" description="Disordered" evidence="9">
    <location>
        <begin position="398"/>
        <end position="489"/>
    </location>
</feature>
<dbReference type="GO" id="GO:0006338">
    <property type="term" value="P:chromatin remodeling"/>
    <property type="evidence" value="ECO:0007669"/>
    <property type="project" value="InterPro"/>
</dbReference>
<evidence type="ECO:0000256" key="1">
    <source>
        <dbReference type="ARBA" id="ARBA00004123"/>
    </source>
</evidence>
<dbReference type="PROSITE" id="PS50014">
    <property type="entry name" value="BROMODOMAIN_2"/>
    <property type="match status" value="2"/>
</dbReference>
<dbReference type="Pfam" id="PF00439">
    <property type="entry name" value="Bromodomain"/>
    <property type="match status" value="2"/>
</dbReference>
<evidence type="ECO:0000256" key="3">
    <source>
        <dbReference type="ARBA" id="ARBA00022853"/>
    </source>
</evidence>
<evidence type="ECO:0000313" key="12">
    <source>
        <dbReference type="Proteomes" id="UP000235388"/>
    </source>
</evidence>
<comment type="subcellular location">
    <subcellularLocation>
        <location evidence="1">Nucleus</location>
    </subcellularLocation>
</comment>
<keyword evidence="3" id="KW-0156">Chromatin regulator</keyword>
<keyword evidence="6" id="KW-0804">Transcription</keyword>
<dbReference type="AlphaFoldDB" id="A0A2N5SMN0"/>
<dbReference type="FunFam" id="1.20.920.10:FF:000144">
    <property type="entry name" value="Uncharacterized protein"/>
    <property type="match status" value="1"/>
</dbReference>
<feature type="compositionally biased region" description="Polar residues" evidence="9">
    <location>
        <begin position="265"/>
        <end position="290"/>
    </location>
</feature>
<dbReference type="STRING" id="200324.A0A2N5SMN0"/>
<keyword evidence="7" id="KW-0539">Nucleus</keyword>
<feature type="region of interest" description="Disordered" evidence="9">
    <location>
        <begin position="840"/>
        <end position="876"/>
    </location>
</feature>
<name>A0A2N5SMN0_9BASI</name>
<evidence type="ECO:0000256" key="2">
    <source>
        <dbReference type="ARBA" id="ARBA00022737"/>
    </source>
</evidence>
<feature type="compositionally biased region" description="Low complexity" evidence="9">
    <location>
        <begin position="429"/>
        <end position="440"/>
    </location>
</feature>
<keyword evidence="5 8" id="KW-0103">Bromodomain</keyword>
<keyword evidence="4" id="KW-0805">Transcription regulation</keyword>
<dbReference type="GO" id="GO:0016586">
    <property type="term" value="C:RSC-type complex"/>
    <property type="evidence" value="ECO:0007669"/>
    <property type="project" value="InterPro"/>
</dbReference>
<feature type="compositionally biased region" description="Low complexity" evidence="9">
    <location>
        <begin position="65"/>
        <end position="79"/>
    </location>
</feature>
<feature type="region of interest" description="Disordered" evidence="9">
    <location>
        <begin position="1"/>
        <end position="92"/>
    </location>
</feature>
<feature type="compositionally biased region" description="Polar residues" evidence="9">
    <location>
        <begin position="305"/>
        <end position="317"/>
    </location>
</feature>
<evidence type="ECO:0000256" key="9">
    <source>
        <dbReference type="SAM" id="MobiDB-lite"/>
    </source>
</evidence>
<accession>A0A2N5SMN0</accession>
<reference evidence="11 12" key="1">
    <citation type="submission" date="2017-11" db="EMBL/GenBank/DDBJ databases">
        <title>De novo assembly and phasing of dikaryotic genomes from two isolates of Puccinia coronata f. sp. avenae, the causal agent of oat crown rust.</title>
        <authorList>
            <person name="Miller M.E."/>
            <person name="Zhang Y."/>
            <person name="Omidvar V."/>
            <person name="Sperschneider J."/>
            <person name="Schwessinger B."/>
            <person name="Raley C."/>
            <person name="Palmer J.M."/>
            <person name="Garnica D."/>
            <person name="Upadhyaya N."/>
            <person name="Rathjen J."/>
            <person name="Taylor J.M."/>
            <person name="Park R.F."/>
            <person name="Dodds P.N."/>
            <person name="Hirsch C.D."/>
            <person name="Kianian S.F."/>
            <person name="Figueroa M."/>
        </authorList>
    </citation>
    <scope>NUCLEOTIDE SEQUENCE [LARGE SCALE GENOMIC DNA]</scope>
    <source>
        <strain evidence="11">12NC29</strain>
    </source>
</reference>
<feature type="region of interest" description="Disordered" evidence="9">
    <location>
        <begin position="622"/>
        <end position="719"/>
    </location>
</feature>
<dbReference type="GO" id="GO:0003682">
    <property type="term" value="F:chromatin binding"/>
    <property type="evidence" value="ECO:0007669"/>
    <property type="project" value="TreeGrafter"/>
</dbReference>
<keyword evidence="2" id="KW-0677">Repeat</keyword>
<feature type="compositionally biased region" description="Low complexity" evidence="9">
    <location>
        <begin position="291"/>
        <end position="304"/>
    </location>
</feature>
<dbReference type="PANTHER" id="PTHR16062">
    <property type="entry name" value="SWI/SNF-RELATED"/>
    <property type="match status" value="1"/>
</dbReference>
<keyword evidence="12" id="KW-1185">Reference proteome</keyword>
<feature type="compositionally biased region" description="Polar residues" evidence="9">
    <location>
        <begin position="703"/>
        <end position="712"/>
    </location>
</feature>
<feature type="compositionally biased region" description="Low complexity" evidence="9">
    <location>
        <begin position="916"/>
        <end position="929"/>
    </location>
</feature>
<evidence type="ECO:0000256" key="5">
    <source>
        <dbReference type="ARBA" id="ARBA00023117"/>
    </source>
</evidence>
<dbReference type="InterPro" id="IPR001487">
    <property type="entry name" value="Bromodomain"/>
</dbReference>
<dbReference type="SUPFAM" id="SSF47370">
    <property type="entry name" value="Bromodomain"/>
    <property type="match status" value="2"/>
</dbReference>
<dbReference type="InterPro" id="IPR036427">
    <property type="entry name" value="Bromodomain-like_sf"/>
</dbReference>
<feature type="compositionally biased region" description="Low complexity" evidence="9">
    <location>
        <begin position="850"/>
        <end position="868"/>
    </location>
</feature>
<feature type="domain" description="Bromo" evidence="10">
    <location>
        <begin position="115"/>
        <end position="187"/>
    </location>
</feature>
<feature type="region of interest" description="Disordered" evidence="9">
    <location>
        <begin position="203"/>
        <end position="354"/>
    </location>
</feature>
<dbReference type="InterPro" id="IPR037382">
    <property type="entry name" value="Rsc/polybromo"/>
</dbReference>
<feature type="compositionally biased region" description="Basic and acidic residues" evidence="9">
    <location>
        <begin position="319"/>
        <end position="354"/>
    </location>
</feature>
<evidence type="ECO:0000256" key="4">
    <source>
        <dbReference type="ARBA" id="ARBA00023015"/>
    </source>
</evidence>
<dbReference type="Gene3D" id="1.20.920.10">
    <property type="entry name" value="Bromodomain-like"/>
    <property type="match status" value="2"/>
</dbReference>
<proteinExistence type="predicted"/>
<organism evidence="11 12">
    <name type="scientific">Puccinia coronata f. sp. avenae</name>
    <dbReference type="NCBI Taxonomy" id="200324"/>
    <lineage>
        <taxon>Eukaryota</taxon>
        <taxon>Fungi</taxon>
        <taxon>Dikarya</taxon>
        <taxon>Basidiomycota</taxon>
        <taxon>Pucciniomycotina</taxon>
        <taxon>Pucciniomycetes</taxon>
        <taxon>Pucciniales</taxon>
        <taxon>Pucciniaceae</taxon>
        <taxon>Puccinia</taxon>
    </lineage>
</organism>
<comment type="caution">
    <text evidence="11">The sequence shown here is derived from an EMBL/GenBank/DDBJ whole genome shotgun (WGS) entry which is preliminary data.</text>
</comment>
<dbReference type="SMART" id="SM00297">
    <property type="entry name" value="BROMO"/>
    <property type="match status" value="2"/>
</dbReference>